<sequence>MRTYDGKSAEERRAERRERLIDAGLELFAAHGFASTSIRAVLRTSGLQERYFGESFPDLDHLLAAVHDRILDQELTACRTALDGPGTPAQRVRAMLGTLMDLLAEDPGRARIKMREVTGAGPVSLAHRRQGVSAFAELICELLPPPAAGGEPDRFFLAVGLVAAVYELMTSWVDGEPDLNPKKICDLGTMLFEAVTARLDR</sequence>
<reference evidence="4 5" key="1">
    <citation type="submission" date="2021-01" db="EMBL/GenBank/DDBJ databases">
        <title>Whole genome shotgun sequence of Catellatospora coxensis NBRC 107359.</title>
        <authorList>
            <person name="Komaki H."/>
            <person name="Tamura T."/>
        </authorList>
    </citation>
    <scope>NUCLEOTIDE SEQUENCE [LARGE SCALE GENOMIC DNA]</scope>
    <source>
        <strain evidence="4 5">NBRC 107359</strain>
    </source>
</reference>
<dbReference type="Pfam" id="PF00440">
    <property type="entry name" value="TetR_N"/>
    <property type="match status" value="1"/>
</dbReference>
<dbReference type="AlphaFoldDB" id="A0A8J3PBP3"/>
<evidence type="ECO:0000259" key="3">
    <source>
        <dbReference type="PROSITE" id="PS50977"/>
    </source>
</evidence>
<accession>A0A8J3PBP3</accession>
<dbReference type="InterPro" id="IPR009057">
    <property type="entry name" value="Homeodomain-like_sf"/>
</dbReference>
<dbReference type="SUPFAM" id="SSF46689">
    <property type="entry name" value="Homeodomain-like"/>
    <property type="match status" value="1"/>
</dbReference>
<dbReference type="InterPro" id="IPR001647">
    <property type="entry name" value="HTH_TetR"/>
</dbReference>
<keyword evidence="1 2" id="KW-0238">DNA-binding</keyword>
<dbReference type="Proteomes" id="UP000630887">
    <property type="component" value="Unassembled WGS sequence"/>
</dbReference>
<dbReference type="PANTHER" id="PTHR30055">
    <property type="entry name" value="HTH-TYPE TRANSCRIPTIONAL REGULATOR RUTR"/>
    <property type="match status" value="1"/>
</dbReference>
<feature type="DNA-binding region" description="H-T-H motif" evidence="2">
    <location>
        <begin position="37"/>
        <end position="56"/>
    </location>
</feature>
<gene>
    <name evidence="4" type="ORF">Cco03nite_82810</name>
</gene>
<dbReference type="Gene3D" id="1.10.357.10">
    <property type="entry name" value="Tetracycline Repressor, domain 2"/>
    <property type="match status" value="1"/>
</dbReference>
<evidence type="ECO:0000313" key="4">
    <source>
        <dbReference type="EMBL" id="GIG11581.1"/>
    </source>
</evidence>
<dbReference type="InterPro" id="IPR050109">
    <property type="entry name" value="HTH-type_TetR-like_transc_reg"/>
</dbReference>
<protein>
    <submittedName>
        <fullName evidence="4">TetR family transcriptional regulator</fullName>
    </submittedName>
</protein>
<name>A0A8J3PBP3_9ACTN</name>
<dbReference type="EMBL" id="BONI01000154">
    <property type="protein sequence ID" value="GIG11581.1"/>
    <property type="molecule type" value="Genomic_DNA"/>
</dbReference>
<feature type="domain" description="HTH tetR-type" evidence="3">
    <location>
        <begin position="14"/>
        <end position="74"/>
    </location>
</feature>
<evidence type="ECO:0000256" key="1">
    <source>
        <dbReference type="ARBA" id="ARBA00023125"/>
    </source>
</evidence>
<dbReference type="RefSeq" id="WP_203699526.1">
    <property type="nucleotide sequence ID" value="NZ_BAAALC010000067.1"/>
</dbReference>
<proteinExistence type="predicted"/>
<organism evidence="4 5">
    <name type="scientific">Catellatospora coxensis</name>
    <dbReference type="NCBI Taxonomy" id="310354"/>
    <lineage>
        <taxon>Bacteria</taxon>
        <taxon>Bacillati</taxon>
        <taxon>Actinomycetota</taxon>
        <taxon>Actinomycetes</taxon>
        <taxon>Micromonosporales</taxon>
        <taxon>Micromonosporaceae</taxon>
        <taxon>Catellatospora</taxon>
    </lineage>
</organism>
<comment type="caution">
    <text evidence="4">The sequence shown here is derived from an EMBL/GenBank/DDBJ whole genome shotgun (WGS) entry which is preliminary data.</text>
</comment>
<dbReference type="PROSITE" id="PS50977">
    <property type="entry name" value="HTH_TETR_2"/>
    <property type="match status" value="1"/>
</dbReference>
<evidence type="ECO:0000313" key="5">
    <source>
        <dbReference type="Proteomes" id="UP000630887"/>
    </source>
</evidence>
<dbReference type="PANTHER" id="PTHR30055:SF226">
    <property type="entry name" value="HTH-TYPE TRANSCRIPTIONAL REGULATOR PKSA"/>
    <property type="match status" value="1"/>
</dbReference>
<evidence type="ECO:0000256" key="2">
    <source>
        <dbReference type="PROSITE-ProRule" id="PRU00335"/>
    </source>
</evidence>
<dbReference type="GO" id="GO:0003700">
    <property type="term" value="F:DNA-binding transcription factor activity"/>
    <property type="evidence" value="ECO:0007669"/>
    <property type="project" value="TreeGrafter"/>
</dbReference>
<keyword evidence="5" id="KW-1185">Reference proteome</keyword>
<dbReference type="GO" id="GO:0000976">
    <property type="term" value="F:transcription cis-regulatory region binding"/>
    <property type="evidence" value="ECO:0007669"/>
    <property type="project" value="TreeGrafter"/>
</dbReference>